<sequence>YCVAYSVDQLKVQLQNLYRSLNDQPQQVISEIEPAISECVVSNFNECISQCHVSLGVYMPD</sequence>
<dbReference type="AlphaFoldDB" id="A0ABD1F802"/>
<dbReference type="EMBL" id="JBDJPC010000002">
    <property type="protein sequence ID" value="KAL1513702.1"/>
    <property type="molecule type" value="Genomic_DNA"/>
</dbReference>
<evidence type="ECO:0000313" key="1">
    <source>
        <dbReference type="EMBL" id="KAL1513702.1"/>
    </source>
</evidence>
<evidence type="ECO:0000313" key="2">
    <source>
        <dbReference type="Proteomes" id="UP001566132"/>
    </source>
</evidence>
<accession>A0ABD1F802</accession>
<keyword evidence="2" id="KW-1185">Reference proteome</keyword>
<proteinExistence type="predicted"/>
<dbReference type="Proteomes" id="UP001566132">
    <property type="component" value="Unassembled WGS sequence"/>
</dbReference>
<gene>
    <name evidence="1" type="ORF">ABEB36_003075</name>
</gene>
<organism evidence="1 2">
    <name type="scientific">Hypothenemus hampei</name>
    <name type="common">Coffee berry borer</name>
    <dbReference type="NCBI Taxonomy" id="57062"/>
    <lineage>
        <taxon>Eukaryota</taxon>
        <taxon>Metazoa</taxon>
        <taxon>Ecdysozoa</taxon>
        <taxon>Arthropoda</taxon>
        <taxon>Hexapoda</taxon>
        <taxon>Insecta</taxon>
        <taxon>Pterygota</taxon>
        <taxon>Neoptera</taxon>
        <taxon>Endopterygota</taxon>
        <taxon>Coleoptera</taxon>
        <taxon>Polyphaga</taxon>
        <taxon>Cucujiformia</taxon>
        <taxon>Curculionidae</taxon>
        <taxon>Scolytinae</taxon>
        <taxon>Hypothenemus</taxon>
    </lineage>
</organism>
<feature type="non-terminal residue" evidence="1">
    <location>
        <position position="1"/>
    </location>
</feature>
<protein>
    <submittedName>
        <fullName evidence="1">Uncharacterized protein</fullName>
    </submittedName>
</protein>
<reference evidence="1 2" key="1">
    <citation type="submission" date="2024-05" db="EMBL/GenBank/DDBJ databases">
        <title>Genetic variation in Jamaican populations of the coffee berry borer (Hypothenemus hampei).</title>
        <authorList>
            <person name="Errbii M."/>
            <person name="Myrie A."/>
        </authorList>
    </citation>
    <scope>NUCLEOTIDE SEQUENCE [LARGE SCALE GENOMIC DNA]</scope>
    <source>
        <strain evidence="1">JA-Hopewell-2020-01-JO</strain>
        <tissue evidence="1">Whole body</tissue>
    </source>
</reference>
<name>A0ABD1F802_HYPHA</name>
<comment type="caution">
    <text evidence="1">The sequence shown here is derived from an EMBL/GenBank/DDBJ whole genome shotgun (WGS) entry which is preliminary data.</text>
</comment>
<feature type="non-terminal residue" evidence="1">
    <location>
        <position position="61"/>
    </location>
</feature>